<accession>A0A437UQZ0</accession>
<dbReference type="Proteomes" id="UP000288388">
    <property type="component" value="Unassembled WGS sequence"/>
</dbReference>
<gene>
    <name evidence="4" type="ORF">EK398_14985</name>
</gene>
<dbReference type="PROSITE" id="PS01124">
    <property type="entry name" value="HTH_ARAC_FAMILY_2"/>
    <property type="match status" value="1"/>
</dbReference>
<organism evidence="4 5">
    <name type="scientific">Enterococcus avium</name>
    <name type="common">Streptococcus avium</name>
    <dbReference type="NCBI Taxonomy" id="33945"/>
    <lineage>
        <taxon>Bacteria</taxon>
        <taxon>Bacillati</taxon>
        <taxon>Bacillota</taxon>
        <taxon>Bacilli</taxon>
        <taxon>Lactobacillales</taxon>
        <taxon>Enterococcaceae</taxon>
        <taxon>Enterococcus</taxon>
    </lineage>
</organism>
<dbReference type="SUPFAM" id="SSF46689">
    <property type="entry name" value="Homeodomain-like"/>
    <property type="match status" value="2"/>
</dbReference>
<dbReference type="GO" id="GO:0043565">
    <property type="term" value="F:sequence-specific DNA binding"/>
    <property type="evidence" value="ECO:0007669"/>
    <property type="project" value="InterPro"/>
</dbReference>
<dbReference type="SUPFAM" id="SSF55136">
    <property type="entry name" value="Probable bacterial effector-binding domain"/>
    <property type="match status" value="1"/>
</dbReference>
<dbReference type="InterPro" id="IPR050908">
    <property type="entry name" value="SmbC-like"/>
</dbReference>
<evidence type="ECO:0000256" key="2">
    <source>
        <dbReference type="ARBA" id="ARBA00023125"/>
    </source>
</evidence>
<dbReference type="Pfam" id="PF06445">
    <property type="entry name" value="GyrI-like"/>
    <property type="match status" value="1"/>
</dbReference>
<comment type="caution">
    <text evidence="4">The sequence shown here is derived from an EMBL/GenBank/DDBJ whole genome shotgun (WGS) entry which is preliminary data.</text>
</comment>
<dbReference type="SMART" id="SM00871">
    <property type="entry name" value="AraC_E_bind"/>
    <property type="match status" value="1"/>
</dbReference>
<dbReference type="GO" id="GO:0003700">
    <property type="term" value="F:DNA-binding transcription factor activity"/>
    <property type="evidence" value="ECO:0007669"/>
    <property type="project" value="InterPro"/>
</dbReference>
<dbReference type="SMART" id="SM00342">
    <property type="entry name" value="HTH_ARAC"/>
    <property type="match status" value="1"/>
</dbReference>
<proteinExistence type="predicted"/>
<dbReference type="InterPro" id="IPR009057">
    <property type="entry name" value="Homeodomain-like_sf"/>
</dbReference>
<dbReference type="PANTHER" id="PTHR40055">
    <property type="entry name" value="TRANSCRIPTIONAL REGULATOR YGIV-RELATED"/>
    <property type="match status" value="1"/>
</dbReference>
<dbReference type="AlphaFoldDB" id="A0A437UQZ0"/>
<dbReference type="PROSITE" id="PS00041">
    <property type="entry name" value="HTH_ARAC_FAMILY_1"/>
    <property type="match status" value="1"/>
</dbReference>
<dbReference type="Gene3D" id="3.20.80.10">
    <property type="entry name" value="Regulatory factor, effector binding domain"/>
    <property type="match status" value="1"/>
</dbReference>
<protein>
    <submittedName>
        <fullName evidence="4">AraC family transcriptional regulator</fullName>
    </submittedName>
</protein>
<sequence>MDKKALVNKSIDYILAHLEEPISIEDVANQLSFSKYYFCRMFKEETGEGVYSFIKRLKVEQSAIDLKLQKDKRITDIGLDYGYSASNYSSLFKEHYQLSPNDYRKSLEASTISNPFYPQKQEVLDTFEDYQKKVELKELNDLYVIYERMLGNYAELKSSWSALVEENAYYDDTTVMIEKFYNDPAVAIDGHSICDLCFTLNEEIKEKNTMVITGGTYAIYPYKGQIEDIFRVMQGFFRIWLPESSYQMREKYGLTIYRKIDWENDYVQLDMCIPVE</sequence>
<evidence type="ECO:0000256" key="1">
    <source>
        <dbReference type="ARBA" id="ARBA00023015"/>
    </source>
</evidence>
<dbReference type="InterPro" id="IPR018062">
    <property type="entry name" value="HTH_AraC-typ_CS"/>
</dbReference>
<dbReference type="InterPro" id="IPR018060">
    <property type="entry name" value="HTH_AraC"/>
</dbReference>
<evidence type="ECO:0000313" key="5">
    <source>
        <dbReference type="Proteomes" id="UP000288388"/>
    </source>
</evidence>
<keyword evidence="2" id="KW-0238">DNA-binding</keyword>
<dbReference type="InterPro" id="IPR010499">
    <property type="entry name" value="AraC_E-bd"/>
</dbReference>
<evidence type="ECO:0000313" key="4">
    <source>
        <dbReference type="EMBL" id="RVU96041.1"/>
    </source>
</evidence>
<dbReference type="InterPro" id="IPR029442">
    <property type="entry name" value="GyrI-like"/>
</dbReference>
<dbReference type="Gene3D" id="1.10.10.60">
    <property type="entry name" value="Homeodomain-like"/>
    <property type="match status" value="2"/>
</dbReference>
<dbReference type="PANTHER" id="PTHR40055:SF1">
    <property type="entry name" value="TRANSCRIPTIONAL REGULATOR YGIV-RELATED"/>
    <property type="match status" value="1"/>
</dbReference>
<dbReference type="RefSeq" id="WP_016181472.1">
    <property type="nucleotide sequence ID" value="NZ_CAAKOC010000042.1"/>
</dbReference>
<keyword evidence="3" id="KW-0804">Transcription</keyword>
<dbReference type="EMBL" id="RYZS01000001">
    <property type="protein sequence ID" value="RVU96041.1"/>
    <property type="molecule type" value="Genomic_DNA"/>
</dbReference>
<dbReference type="Pfam" id="PF12833">
    <property type="entry name" value="HTH_18"/>
    <property type="match status" value="1"/>
</dbReference>
<name>A0A437UQZ0_ENTAV</name>
<reference evidence="4 5" key="1">
    <citation type="submission" date="2018-12" db="EMBL/GenBank/DDBJ databases">
        <title>A novel vanA-carrying plasmid in a clinical isolate of Enterococcus avium.</title>
        <authorList>
            <person name="Bernasconi O.J."/>
            <person name="Luzzaro F."/>
            <person name="Endimiani A."/>
        </authorList>
    </citation>
    <scope>NUCLEOTIDE SEQUENCE [LARGE SCALE GENOMIC DNA]</scope>
    <source>
        <strain evidence="4 5">LC0559/18</strain>
    </source>
</reference>
<keyword evidence="1" id="KW-0805">Transcription regulation</keyword>
<evidence type="ECO:0000256" key="3">
    <source>
        <dbReference type="ARBA" id="ARBA00023163"/>
    </source>
</evidence>
<dbReference type="InterPro" id="IPR011256">
    <property type="entry name" value="Reg_factor_effector_dom_sf"/>
</dbReference>